<organism evidence="2 3">
    <name type="scientific">Candidatus Pantoea communis</name>
    <dbReference type="NCBI Taxonomy" id="2608354"/>
    <lineage>
        <taxon>Bacteria</taxon>
        <taxon>Pseudomonadati</taxon>
        <taxon>Pseudomonadota</taxon>
        <taxon>Gammaproteobacteria</taxon>
        <taxon>Enterobacterales</taxon>
        <taxon>Erwiniaceae</taxon>
        <taxon>Pantoea</taxon>
    </lineage>
</organism>
<dbReference type="PANTHER" id="PTHR12526">
    <property type="entry name" value="GLYCOSYLTRANSFERASE"/>
    <property type="match status" value="1"/>
</dbReference>
<dbReference type="EMBL" id="VWXC01000004">
    <property type="protein sequence ID" value="NIG18554.1"/>
    <property type="molecule type" value="Genomic_DNA"/>
</dbReference>
<dbReference type="RefSeq" id="WP_166932848.1">
    <property type="nucleotide sequence ID" value="NZ_VWXC01000004.1"/>
</dbReference>
<protein>
    <submittedName>
        <fullName evidence="2">Glycosyltransferase family 4 protein</fullName>
    </submittedName>
</protein>
<feature type="domain" description="Glycosyl transferase family 1" evidence="1">
    <location>
        <begin position="173"/>
        <end position="317"/>
    </location>
</feature>
<dbReference type="CDD" id="cd03801">
    <property type="entry name" value="GT4_PimA-like"/>
    <property type="match status" value="1"/>
</dbReference>
<evidence type="ECO:0000259" key="1">
    <source>
        <dbReference type="Pfam" id="PF00534"/>
    </source>
</evidence>
<sequence>MNILHVITHGGWAGSESIAAAIANEQAKNGHKVTVVLRQNKEFSKKVIESNFEDSIKIFWTAQSETHPSNQINSLLKDDNFVNAVNELNVLHAHLPYGCLMGDMLKHKLSLNFLIFVSMHVRFHPLYELADKIFTVAKWQIEEIPKKHQEKAHTIENFLFIKEIDTQKKIKLFMRKHHLNDKEKYIFFLGRLDLVKGPDILIRAFNRLRPAGYKLVLIGDGPEMSALRKISSKEIIFAGKITDAACLLKLADITVVPSRFESFGLALLEAVNANTRIIASNIPSFTDILSDDKLLYENENVNSLSLKIKEYIENPNLGYADKLILEKYSISNSYEKLESIYLDQISNTEKKSNHLESSEHKMEVA</sequence>
<comment type="caution">
    <text evidence="2">The sequence shown here is derived from an EMBL/GenBank/DDBJ whole genome shotgun (WGS) entry which is preliminary data.</text>
</comment>
<evidence type="ECO:0000313" key="3">
    <source>
        <dbReference type="Proteomes" id="UP001515780"/>
    </source>
</evidence>
<accession>A0ABX0RS11</accession>
<dbReference type="Gene3D" id="3.40.50.2000">
    <property type="entry name" value="Glycogen Phosphorylase B"/>
    <property type="match status" value="2"/>
</dbReference>
<reference evidence="2 3" key="1">
    <citation type="journal article" date="2019" name="bioRxiv">
        <title>Bacteria contribute to plant secondary compound degradation in a generalist herbivore system.</title>
        <authorList>
            <person name="Francoeur C.B."/>
            <person name="Khadempour L."/>
            <person name="Moreira-Soto R.D."/>
            <person name="Gotting K."/>
            <person name="Book A.J."/>
            <person name="Pinto-Tomas A.A."/>
            <person name="Keefover-Ring K."/>
            <person name="Currie C.R."/>
        </authorList>
    </citation>
    <scope>NUCLEOTIDE SEQUENCE [LARGE SCALE GENOMIC DNA]</scope>
    <source>
        <strain evidence="2">Al-1710</strain>
    </source>
</reference>
<dbReference type="PANTHER" id="PTHR12526:SF637">
    <property type="entry name" value="GLYCOSYLTRANSFERASE EPSF-RELATED"/>
    <property type="match status" value="1"/>
</dbReference>
<proteinExistence type="predicted"/>
<name>A0ABX0RS11_9GAMM</name>
<dbReference type="SUPFAM" id="SSF53756">
    <property type="entry name" value="UDP-Glycosyltransferase/glycogen phosphorylase"/>
    <property type="match status" value="1"/>
</dbReference>
<keyword evidence="3" id="KW-1185">Reference proteome</keyword>
<dbReference type="Proteomes" id="UP001515780">
    <property type="component" value="Unassembled WGS sequence"/>
</dbReference>
<dbReference type="InterPro" id="IPR001296">
    <property type="entry name" value="Glyco_trans_1"/>
</dbReference>
<evidence type="ECO:0000313" key="2">
    <source>
        <dbReference type="EMBL" id="NIG18554.1"/>
    </source>
</evidence>
<dbReference type="Pfam" id="PF00534">
    <property type="entry name" value="Glycos_transf_1"/>
    <property type="match status" value="1"/>
</dbReference>
<gene>
    <name evidence="2" type="ORF">F3J37_07620</name>
</gene>